<reference evidence="2 3" key="1">
    <citation type="submission" date="2020-05" db="EMBL/GenBank/DDBJ databases">
        <title>Identification and distribution of gene clusters putatively required for synthesis of sphingolipid metabolism inhibitors in phylogenetically diverse species of the filamentous fungus Fusarium.</title>
        <authorList>
            <person name="Kim H.-S."/>
            <person name="Busman M."/>
            <person name="Brown D.W."/>
            <person name="Divon H."/>
            <person name="Uhlig S."/>
            <person name="Proctor R.H."/>
        </authorList>
    </citation>
    <scope>NUCLEOTIDE SEQUENCE [LARGE SCALE GENOMIC DNA]</scope>
    <source>
        <strain evidence="2 3">NRRL 66235</strain>
    </source>
</reference>
<comment type="caution">
    <text evidence="2">The sequence shown here is derived from an EMBL/GenBank/DDBJ whole genome shotgun (WGS) entry which is preliminary data.</text>
</comment>
<name>A0A8H6D182_9HYPO</name>
<organism evidence="2 3">
    <name type="scientific">Fusarium mundagurra</name>
    <dbReference type="NCBI Taxonomy" id="1567541"/>
    <lineage>
        <taxon>Eukaryota</taxon>
        <taxon>Fungi</taxon>
        <taxon>Dikarya</taxon>
        <taxon>Ascomycota</taxon>
        <taxon>Pezizomycotina</taxon>
        <taxon>Sordariomycetes</taxon>
        <taxon>Hypocreomycetidae</taxon>
        <taxon>Hypocreales</taxon>
        <taxon>Nectriaceae</taxon>
        <taxon>Fusarium</taxon>
        <taxon>Fusarium fujikuroi species complex</taxon>
    </lineage>
</organism>
<dbReference type="OrthoDB" id="167576at2759"/>
<feature type="region of interest" description="Disordered" evidence="1">
    <location>
        <begin position="1"/>
        <end position="98"/>
    </location>
</feature>
<keyword evidence="2" id="KW-0378">Hydrolase</keyword>
<dbReference type="GO" id="GO:0006508">
    <property type="term" value="P:proteolysis"/>
    <property type="evidence" value="ECO:0007669"/>
    <property type="project" value="UniProtKB-KW"/>
</dbReference>
<sequence length="245" mass="26327">MSYGDVLSNERPAQRRRTDDHPEYSLPPYGSPASGHPSASPSGLPPMPMPGYGGPSRPSSAASSASGERLPPLRVMEGRPPTGPPPGPGVQEQDPRTANVKVQVPADAAERLRMTLSPFQLSDGEEVRHAQLSASWLTQMSVTARSATSLDFDPSKRHSSALTVRVSVAYGWDPVRVTTATSGDGDYEELKTIVQTPELDMEPARIQREGMWLVIESMGAPRVGQCIEIEIHSDGPLNIGPWVLA</sequence>
<evidence type="ECO:0000313" key="3">
    <source>
        <dbReference type="Proteomes" id="UP000544331"/>
    </source>
</evidence>
<dbReference type="Proteomes" id="UP000544331">
    <property type="component" value="Unassembled WGS sequence"/>
</dbReference>
<gene>
    <name evidence="2" type="ORF">FMUND_14722</name>
</gene>
<proteinExistence type="predicted"/>
<keyword evidence="3" id="KW-1185">Reference proteome</keyword>
<dbReference type="Pfam" id="PF25435">
    <property type="entry name" value="PalB_C"/>
    <property type="match status" value="1"/>
</dbReference>
<evidence type="ECO:0000313" key="2">
    <source>
        <dbReference type="EMBL" id="KAF5699555.1"/>
    </source>
</evidence>
<accession>A0A8H6D182</accession>
<dbReference type="AlphaFoldDB" id="A0A8H6D182"/>
<protein>
    <submittedName>
        <fullName evidence="2">Calpain-like protease palB rim-13</fullName>
    </submittedName>
</protein>
<evidence type="ECO:0000256" key="1">
    <source>
        <dbReference type="SAM" id="MobiDB-lite"/>
    </source>
</evidence>
<keyword evidence="2" id="KW-0645">Protease</keyword>
<feature type="compositionally biased region" description="Basic and acidic residues" evidence="1">
    <location>
        <begin position="12"/>
        <end position="23"/>
    </location>
</feature>
<dbReference type="EMBL" id="JAAOAN010000797">
    <property type="protein sequence ID" value="KAF5699555.1"/>
    <property type="molecule type" value="Genomic_DNA"/>
</dbReference>
<feature type="compositionally biased region" description="Low complexity" evidence="1">
    <location>
        <begin position="27"/>
        <end position="42"/>
    </location>
</feature>
<dbReference type="GO" id="GO:0008233">
    <property type="term" value="F:peptidase activity"/>
    <property type="evidence" value="ECO:0007669"/>
    <property type="project" value="UniProtKB-KW"/>
</dbReference>
<feature type="compositionally biased region" description="Low complexity" evidence="1">
    <location>
        <begin position="55"/>
        <end position="67"/>
    </location>
</feature>